<protein>
    <submittedName>
        <fullName evidence="1">Uncharacterized protein</fullName>
    </submittedName>
</protein>
<keyword evidence="2" id="KW-1185">Reference proteome</keyword>
<evidence type="ECO:0000313" key="1">
    <source>
        <dbReference type="EMBL" id="CAH1958942.1"/>
    </source>
</evidence>
<gene>
    <name evidence="1" type="ORF">ACAOBT_LOCUS2935</name>
</gene>
<dbReference type="PANTHER" id="PTHR14690">
    <property type="entry name" value="IQ MOTIF CONTAINING WITH AAA DOMAIN 1"/>
    <property type="match status" value="1"/>
</dbReference>
<dbReference type="OrthoDB" id="3046016at2759"/>
<dbReference type="AlphaFoldDB" id="A0A9P0JPX4"/>
<dbReference type="EMBL" id="CAKOFQ010006679">
    <property type="protein sequence ID" value="CAH1958942.1"/>
    <property type="molecule type" value="Genomic_DNA"/>
</dbReference>
<proteinExistence type="predicted"/>
<name>A0A9P0JPX4_ACAOB</name>
<accession>A0A9P0JPX4</accession>
<dbReference type="PANTHER" id="PTHR14690:SF0">
    <property type="entry name" value="IQ MOTIF CONTAINING WITH AAA DOMAIN 1"/>
    <property type="match status" value="1"/>
</dbReference>
<evidence type="ECO:0000313" key="2">
    <source>
        <dbReference type="Proteomes" id="UP001152888"/>
    </source>
</evidence>
<sequence length="94" mass="10585">MLVNAICTETGSVLFDLTPANIVGKYPGKSGLIMLMHLVTKVARLLQPSVIYMDNAERPFVKKIPKTDKTDPKRLKKDLPKMVKSNRIFVEKIT</sequence>
<reference evidence="1" key="1">
    <citation type="submission" date="2022-03" db="EMBL/GenBank/DDBJ databases">
        <authorList>
            <person name="Sayadi A."/>
        </authorList>
    </citation>
    <scope>NUCLEOTIDE SEQUENCE</scope>
</reference>
<dbReference type="Gene3D" id="3.40.50.300">
    <property type="entry name" value="P-loop containing nucleotide triphosphate hydrolases"/>
    <property type="match status" value="1"/>
</dbReference>
<comment type="caution">
    <text evidence="1">The sequence shown here is derived from an EMBL/GenBank/DDBJ whole genome shotgun (WGS) entry which is preliminary data.</text>
</comment>
<dbReference type="InterPro" id="IPR052267">
    <property type="entry name" value="N-DRC_Component"/>
</dbReference>
<dbReference type="Proteomes" id="UP001152888">
    <property type="component" value="Unassembled WGS sequence"/>
</dbReference>
<dbReference type="InterPro" id="IPR027417">
    <property type="entry name" value="P-loop_NTPase"/>
</dbReference>
<organism evidence="1 2">
    <name type="scientific">Acanthoscelides obtectus</name>
    <name type="common">Bean weevil</name>
    <name type="synonym">Bruchus obtectus</name>
    <dbReference type="NCBI Taxonomy" id="200917"/>
    <lineage>
        <taxon>Eukaryota</taxon>
        <taxon>Metazoa</taxon>
        <taxon>Ecdysozoa</taxon>
        <taxon>Arthropoda</taxon>
        <taxon>Hexapoda</taxon>
        <taxon>Insecta</taxon>
        <taxon>Pterygota</taxon>
        <taxon>Neoptera</taxon>
        <taxon>Endopterygota</taxon>
        <taxon>Coleoptera</taxon>
        <taxon>Polyphaga</taxon>
        <taxon>Cucujiformia</taxon>
        <taxon>Chrysomeloidea</taxon>
        <taxon>Chrysomelidae</taxon>
        <taxon>Bruchinae</taxon>
        <taxon>Bruchini</taxon>
        <taxon>Acanthoscelides</taxon>
    </lineage>
</organism>